<evidence type="ECO:0000259" key="6">
    <source>
        <dbReference type="PROSITE" id="PS50145"/>
    </source>
</evidence>
<dbReference type="Pfam" id="PF20030">
    <property type="entry name" value="bpMoxR"/>
    <property type="match status" value="1"/>
</dbReference>
<keyword evidence="2 4" id="KW-0863">Zinc-finger</keyword>
<sequence>MGTPGDSPAEVPVRLGICQGCKAAPFLWATAMWSASKDLVDCASLEWEQVEMRLCPPARHVHGGDELCSSACASTKQKEPVEVERELNVTKELDTEREQCGSDKYFLPKVMGKTPQPEEASAESATSLLYDKLKNIIELLKERLVDRDEVIRMLLLALVTHQNALLLGPPGTGKSHVCKMLASMISDTHKEQGKAFFEAQFHPSTTVEDIFGAISLSGLAENRITRNVRQMLPYASVAFLDEAFKAQSIAFVMLLIRVFVDYVKEGDPLDQIMNTKFGDPGKVDPTLALQDFKLLQQHAKTELRWPADRNGHRFDGDVNPFFWKRRAEYELVLADAKDAKELWSKLQWDEEKQRGAVNTTVPEGGDEFNCQQLQAGWRLLGHNMESLCKELQFDPDNKDKANDCKYEPPVVLTFEGPEVEKVTTYKMLLEFIEYIRKLDANEERAAASKKMTVEGGGRLGDRRLKQIVDVLRIAAVTNNRNSAKGSFVNIPDLYLLVYFCWKTRGDWTLIQAWWLDRIKKELRCLVEDFKKDHKPEGNLWLPDEICRQLQEVWEKGGPQNLDKSQKLQKLEQVMEKRNEIERQRLKDEQRRRQEREQQRKFEDMKAERERQSEKERREDALKEQERKAKAEQDTLDWAQTQEKHAIDKAHREEKMRSIEEREARRKLDEDAKKTEYAQRQEDLRSRAALQLQQKQKEDEKAARCEAEAIELGAEGIRLIKNAEETEENVDKLRKMILGEDSVYGGRMSANKPVSSSGYTPFFIALRSSKHKFASAMMCDIDPGHRDNHRRNALHIVCCMTSGSFDDSAGPALAVQLLEKKVDIKERDGDGATPLLLAAETNRWGTCWALLEHIRRTMGKEEAEAVLAMKDDHDKTGKLQRLSTDAMPCVSAKEALQLASVSNPDEWESLIGSIPALETLSQAEQGIDVDIPETSLDSIDIMKLLQSVRVDLPSSQLHEICDFIGTGQKYDALASQIRVSGQISISAGSQPIQVNVEAKAENFYLHVGDHKVRMTEVKTEMEQAAATCTFTFTCMCYSLSPWLTGDSNGFDVYIPETSVEEVLDVMASACTDLAKLPELRDVILAVSGSQPVQAEAQNFYLHVGDHKVRMTEVKTELEKGFDVYIPETSVEEVLDVMASACTDLAELPELRDVILAVSRACRKHKASRFLMSQLRMSGQISIHAGSQPVQAKAQNFYLHVGDHKVRMTEVKTELEKGFDVYIPETSVEEVLDVMASACTDLAELPELRHVILAVSGACRRHKASQFLMSQLRMSGQISIHAGSQPVQAEAQNFYFHVGDHKVRMTEVKTELEKGFDVYIPETSVEEVLDVMTSACTDLAELPELRDVILAVSSACRKHKASQFLMSQLRMSGQISIHAGSQPVQAKAQNFYFHVGDGKVRMTEVKTELEKGFDVYIPETSVEEVLDVMTSACTDLAELPELRDVILAVSSACRKHKASRFLMSQLRMSGQISIHAGSQPVQAKAQNFYFHVGDHKVKMTEAKTELENGFDVYIPETSVEEVLDVMASACTDLAEFPELRDVILAVSGACRRHKASQFLMSQLRMSGQISIHAGSQPVQAEAQNFYLHVGDHKVRMTEVKTELEKGFDVYIPETSVEEVLDVMASACTDLAELPELRDVILAVSSACRKHKASQFLMSQLRMSGQISIHAGSQPVQAKAQNFYFHVGDHKVRMTEVKTELEKGFDVYIPETSVEEVLDVMTSACTDLAELPELRDVILAVSSACRKHKASQFLMSQLRMSGQISIHAGSQPVQAKAQNFYFHVGDHKVRMTEVKTELEKGFDVYIPETSVEEVLDVMASACTDLAELPELRDVILAVSSACRKHKASQFLMSQLRMSGQISIHAGSQPVQAKAQNFYFHVGDRKVRMTEVKTELKKGFDVDIPKTGVEAALALLASACNQLPELEVISGFIGRGFDIDIPETCVEDFFSLLASACNQLPELEVVSGFTGRVTNVCRKNGFDVDIPKTSVEAALALLASLCDQLPELKAVSDFINTLTSACRKSTAASFLISQICMSGQISVNASKQPIRAKAEKIYLHVGEQKQSLQEVAEALRGNQTLEFQIPKIKAEVLKAMGASARELDLQSAVEHLTHLDNVARKQGHNIWRLIEISGMLVVHPARLRVSYEVCLHLGPAVISVKNLKSSMSIKLPETTMEDFLRSIQGLAVLGFKAVEGVLIDFQRNIQQRVAQRGQSIWKLIWVSGTLSIDFNQGKTMFDVTLRLGPATIDLAGLRTPTLKVSVKVPKTNVDDFLTLVTEQGLQLFGLNDAVKLLRNLKGMVPHEVLTFIGISGTWSIDFNIGNLDFEGAELHLGPAVAVLSSLKAGMAIDFPFGPISLPEATCALAAFTRKLLPVCPVKELNDQLSKLKLSPLDKLLVEGVLSIERSKLFFKKLAMGPLCLEYSLERKCFFLHFDRPVSVDEAKKYMDQTIFKLLPQNSTSCVDDVYKALKSSGGLLSQHIALGEDVVFDAGFSGTLVVRFVGLRILKNFQWTSSLKDFTEGQSLKFALQKEEQAAHRRCFRKDPGYLGWWSLPRAMGHQRGILSLHVLRCNIGFEIWRSAMVLPQQKRCMTLQAQFEKGEFKLQLLCVLKDDGSTLVLMIPQQDSAEDFSMTKCFDGLGIDTIMKAAGITISLNFFSFCRGWRKDSNVFPVSTKKEGLDTAMQLIMKNEKKIQDVLWDMQRVDGAAAKENDASLALSATVCIEDKEFWKVLKVAGRKIDGTLLYSDGSPIIRFSLGECEILKMTAEGDAWIGKEEVVCRLRAELLDLDNVRRGTFECAVKYRVTDHHLNMALKLTGKENNSINLGHWVPLLDWVELYGIAASVDGSIEDTRDTSFTLQGGIRFVFDGKRDEPEGTFEFAIMYAPADLELQAFRGIGVVYLYMDNISFLLLLRGFFKLDKDVLKSLSWVVKWLLPLRTLGLLAKNTSGELTELPGTALKDDIADRRDKICSLLKQREVLPACGKRIYAFQATWKLLCLEASIFAYVELPAEPTTKAKEFTKQVCKPKASSDTDVYAELLATVEPFELVVGNLKVLKVCSASDPNKPMELTIKVGGLNDLYFRLDASIALFPDAGLFSSYFECYIEFLKGEKKQPRLVVYVEVQFFEQLRFKGYVRLTMSKLGSALSKTIADEHARDSLKGQAASAVQKAADMLLVPRAVKANLHLEGDINEVMRSLMAKAAKNILNGIKEGLDAAKKQLDKLKSVPILGGLCELCQWLIKALNFLIDLMGDGVNFLINLANQILGKGVKVHWINVGGEVGGSQGVEAYVSFKITVLGVTITTGLHVNLRSVLEDLAKYFLSLFTGFHGHDKGVEQRSLGYVADDNDSDEESYPDSKPFTAGSIEGDSEYKREAQCPEANLSDKDKEELWKMLREAKQVAVEVGEILDQKKNDDMILLDMPPTPANLDKYKDQFFNPILDTTAQSNNPKVQCALCLKFIPQAEFVEHVQHQCPQRDALQLPCRWCQKLHEMNELYEHEKDCPKRNDPPTHQCDNAGCNADNLGVCLGDDCPECSASGGSAEKRWDCERSHRKECKGLVQCRACSEEMMCKDFLAGHTCRNEEGVDLEPCKECGEMIAKSSAAQEEHKAWCQAQLCTDCEEIVPKFRIERHKQSLCPKRRVKCPGSAEDGPELWANLSVAEEWEVRIDGSCGKSMCRDRLEEHFKKDCTRLAVKCLRCNDTVRGGGRKTYLELLDLHKSKCRQAAKPCPLGCGLKLCEGKMNRHVNKACPNLKMKCKWPGCSLTMSSYEYKDNAATHCGECGDKLDGVGNNMAHIVQDCKKFQPLCPMGCGDRHVFRELKTHLKAGQLSAMSASQDGCRMFWVPCPSRYDQKCIQDPSVSCTQEHRCTPQCSAAGFHVHLGQDLIAHISKCVKLQCPFSDGGCSAPDAAGGIVYNDASKHMQKCEFIKLPCPFRCDTWIPVNEEGKAEHHLLTECSMFKVACPRGCEAKDVAFKDLLPHLATQCPKNVVSCIKGCGAELLKMDEAAHLQTSCQRFWVDCATWRDSKFEENIETEQIPDNSCYRDVLKCDEVHHVTKFHISSSAGRCRPHDFCRRGLTEGNYLPLLTANSLGRLGSLNPEMNLLAKMNFAEERLEQINLETETVQCPQECGEVIDVDEVEHHLKWTCPRNCVSCPFCEVREIPLCEIAKHISTQCEKALVHCRQCGKRDLRRMDECKHISLDCNREKASQCYLCFESVEYNGIEEHLKSSCTEAARRVTCKEVGTFFRTPGEGCEEQMPKRDLLQHWMRDCESCLVSCPLCSQESEEGSRIRGSDYLIHFLSCTKFKVKCPYCAEPVLLKESKTWTDALLQHCFVDCKRFHLPCGWCAENVMWQETADHLCGKCQEFMAPCPMKCREDGKDIEVDADDMEKVKWVRWKDLPLHLFGPEGPSQIVGKCPKYRVRCPYEAQAPEEPPKCTFSTCKEMHDSSIVDGRMPRFRLPHHLEHECAGNVRICRNKNWAEKECEAKVLAKDWEFHQTGSRAAAAQPIQSDDSDVKPCPHRLEQCDKCKGMVPKSDLEDHKKTACTKNKVRCENLGCKEEVVQAGLAYHKKNCLYRKVKAHQGIGSKHGSTKSVNHRPGVKQHPGYYDFTWEGSAQFGPFGGKRNRYHQNRCTSCDKDVGKPANLFKEPGCKQVCSFCSKMQGSESESTFLATECFEACKRCHLDIKKVIFCTKPVCEGCGEPAQPGTGCEPMQFSDMSAEAKGLGLFEECDQG</sequence>
<evidence type="ECO:0000313" key="8">
    <source>
        <dbReference type="Proteomes" id="UP001642464"/>
    </source>
</evidence>
<dbReference type="SMART" id="SM00382">
    <property type="entry name" value="AAA"/>
    <property type="match status" value="1"/>
</dbReference>
<feature type="domain" description="TRAF-type" evidence="6">
    <location>
        <begin position="3943"/>
        <end position="3992"/>
    </location>
</feature>
<feature type="region of interest" description="Disordered" evidence="5">
    <location>
        <begin position="3338"/>
        <end position="3366"/>
    </location>
</feature>
<dbReference type="EMBL" id="CAXAMM010019890">
    <property type="protein sequence ID" value="CAK9046648.1"/>
    <property type="molecule type" value="Genomic_DNA"/>
</dbReference>
<keyword evidence="3 4" id="KW-0862">Zinc</keyword>
<dbReference type="InterPro" id="IPR041538">
    <property type="entry name" value="RavA-like_AAA_lid"/>
</dbReference>
<feature type="zinc finger region" description="TRAF-type" evidence="4">
    <location>
        <begin position="3710"/>
        <end position="3754"/>
    </location>
</feature>
<proteinExistence type="predicted"/>
<protein>
    <submittedName>
        <fullName evidence="7">Uncharacterized protein MJ0079</fullName>
    </submittedName>
</protein>
<dbReference type="InterPro" id="IPR045427">
    <property type="entry name" value="MoxR"/>
</dbReference>
<feature type="domain" description="TRAF-type" evidence="6">
    <location>
        <begin position="3710"/>
        <end position="3754"/>
    </location>
</feature>
<dbReference type="Gene3D" id="3.30.40.10">
    <property type="entry name" value="Zinc/RING finger domain, C3HC4 (zinc finger)"/>
    <property type="match status" value="4"/>
</dbReference>
<dbReference type="Proteomes" id="UP001642464">
    <property type="component" value="Unassembled WGS sequence"/>
</dbReference>
<reference evidence="7 8" key="1">
    <citation type="submission" date="2024-02" db="EMBL/GenBank/DDBJ databases">
        <authorList>
            <person name="Chen Y."/>
            <person name="Shah S."/>
            <person name="Dougan E. K."/>
            <person name="Thang M."/>
            <person name="Chan C."/>
        </authorList>
    </citation>
    <scope>NUCLEOTIDE SEQUENCE [LARGE SCALE GENOMIC DNA]</scope>
</reference>
<dbReference type="CDD" id="cd00009">
    <property type="entry name" value="AAA"/>
    <property type="match status" value="1"/>
</dbReference>
<evidence type="ECO:0000256" key="1">
    <source>
        <dbReference type="ARBA" id="ARBA00022723"/>
    </source>
</evidence>
<feature type="region of interest" description="Disordered" evidence="5">
    <location>
        <begin position="581"/>
        <end position="680"/>
    </location>
</feature>
<accession>A0ABP0M581</accession>
<gene>
    <name evidence="7" type="ORF">SCF082_LOCUS26222</name>
</gene>
<dbReference type="InterPro" id="IPR027417">
    <property type="entry name" value="P-loop_NTPase"/>
</dbReference>
<feature type="domain" description="TRAF-type" evidence="6">
    <location>
        <begin position="4511"/>
        <end position="4554"/>
    </location>
</feature>
<evidence type="ECO:0000256" key="5">
    <source>
        <dbReference type="SAM" id="MobiDB-lite"/>
    </source>
</evidence>
<dbReference type="SUPFAM" id="SSF49599">
    <property type="entry name" value="TRAF domain-like"/>
    <property type="match status" value="1"/>
</dbReference>
<keyword evidence="1 4" id="KW-0479">Metal-binding</keyword>
<dbReference type="InterPro" id="IPR003593">
    <property type="entry name" value="AAA+_ATPase"/>
</dbReference>
<dbReference type="InterPro" id="IPR001293">
    <property type="entry name" value="Znf_TRAF"/>
</dbReference>
<evidence type="ECO:0000256" key="2">
    <source>
        <dbReference type="ARBA" id="ARBA00022771"/>
    </source>
</evidence>
<name>A0ABP0M581_9DINO</name>
<dbReference type="Gene3D" id="3.40.50.300">
    <property type="entry name" value="P-loop containing nucleotide triphosphate hydrolases"/>
    <property type="match status" value="1"/>
</dbReference>
<evidence type="ECO:0000313" key="7">
    <source>
        <dbReference type="EMBL" id="CAK9046648.1"/>
    </source>
</evidence>
<feature type="zinc finger region" description="TRAF-type" evidence="4">
    <location>
        <begin position="4134"/>
        <end position="4177"/>
    </location>
</feature>
<dbReference type="PROSITE" id="PS50145">
    <property type="entry name" value="ZF_TRAF"/>
    <property type="match status" value="5"/>
</dbReference>
<comment type="caution">
    <text evidence="7">The sequence shown here is derived from an EMBL/GenBank/DDBJ whole genome shotgun (WGS) entry which is preliminary data.</text>
</comment>
<feature type="domain" description="TRAF-type" evidence="6">
    <location>
        <begin position="3624"/>
        <end position="3691"/>
    </location>
</feature>
<dbReference type="InterPro" id="IPR036770">
    <property type="entry name" value="Ankyrin_rpt-contain_sf"/>
</dbReference>
<dbReference type="Gene3D" id="1.25.40.20">
    <property type="entry name" value="Ankyrin repeat-containing domain"/>
    <property type="match status" value="1"/>
</dbReference>
<dbReference type="SUPFAM" id="SSF52540">
    <property type="entry name" value="P-loop containing nucleoside triphosphate hydrolases"/>
    <property type="match status" value="1"/>
</dbReference>
<feature type="zinc finger region" description="TRAF-type" evidence="4">
    <location>
        <begin position="3624"/>
        <end position="3691"/>
    </location>
</feature>
<keyword evidence="8" id="KW-1185">Reference proteome</keyword>
<feature type="compositionally biased region" description="Acidic residues" evidence="5">
    <location>
        <begin position="3338"/>
        <end position="3347"/>
    </location>
</feature>
<dbReference type="Pfam" id="PF02176">
    <property type="entry name" value="zf-TRAF"/>
    <property type="match status" value="1"/>
</dbReference>
<feature type="domain" description="TRAF-type" evidence="6">
    <location>
        <begin position="4134"/>
        <end position="4177"/>
    </location>
</feature>
<dbReference type="PANTHER" id="PTHR32204">
    <property type="entry name" value="ATPASE RAVA"/>
    <property type="match status" value="1"/>
</dbReference>
<feature type="compositionally biased region" description="Basic and acidic residues" evidence="5">
    <location>
        <begin position="581"/>
        <end position="632"/>
    </location>
</feature>
<dbReference type="Pfam" id="PF17868">
    <property type="entry name" value="AAA_lid_8"/>
    <property type="match status" value="1"/>
</dbReference>
<dbReference type="InterPro" id="IPR050513">
    <property type="entry name" value="RavA_ATPases"/>
</dbReference>
<evidence type="ECO:0000256" key="3">
    <source>
        <dbReference type="ARBA" id="ARBA00022833"/>
    </source>
</evidence>
<evidence type="ECO:0000256" key="4">
    <source>
        <dbReference type="PROSITE-ProRule" id="PRU00207"/>
    </source>
</evidence>
<dbReference type="PANTHER" id="PTHR32204:SF0">
    <property type="entry name" value="ATPASE RAVA"/>
    <property type="match status" value="1"/>
</dbReference>
<dbReference type="InterPro" id="IPR013083">
    <property type="entry name" value="Znf_RING/FYVE/PHD"/>
</dbReference>
<dbReference type="SUPFAM" id="SSF48403">
    <property type="entry name" value="Ankyrin repeat"/>
    <property type="match status" value="1"/>
</dbReference>
<feature type="zinc finger region" description="TRAF-type" evidence="4">
    <location>
        <begin position="3943"/>
        <end position="3992"/>
    </location>
</feature>
<feature type="compositionally biased region" description="Basic and acidic residues" evidence="5">
    <location>
        <begin position="641"/>
        <end position="680"/>
    </location>
</feature>
<organism evidence="7 8">
    <name type="scientific">Durusdinium trenchii</name>
    <dbReference type="NCBI Taxonomy" id="1381693"/>
    <lineage>
        <taxon>Eukaryota</taxon>
        <taxon>Sar</taxon>
        <taxon>Alveolata</taxon>
        <taxon>Dinophyceae</taxon>
        <taxon>Suessiales</taxon>
        <taxon>Symbiodiniaceae</taxon>
        <taxon>Durusdinium</taxon>
    </lineage>
</organism>
<feature type="zinc finger region" description="TRAF-type" evidence="4">
    <location>
        <begin position="4511"/>
        <end position="4554"/>
    </location>
</feature>